<proteinExistence type="predicted"/>
<dbReference type="Proteomes" id="UP001595075">
    <property type="component" value="Unassembled WGS sequence"/>
</dbReference>
<organism evidence="2 3">
    <name type="scientific">Oculimacula yallundae</name>
    <dbReference type="NCBI Taxonomy" id="86028"/>
    <lineage>
        <taxon>Eukaryota</taxon>
        <taxon>Fungi</taxon>
        <taxon>Dikarya</taxon>
        <taxon>Ascomycota</taxon>
        <taxon>Pezizomycotina</taxon>
        <taxon>Leotiomycetes</taxon>
        <taxon>Helotiales</taxon>
        <taxon>Ploettnerulaceae</taxon>
        <taxon>Oculimacula</taxon>
    </lineage>
</organism>
<evidence type="ECO:0000256" key="1">
    <source>
        <dbReference type="SAM" id="Phobius"/>
    </source>
</evidence>
<gene>
    <name evidence="2" type="ORF">VTL71DRAFT_13996</name>
</gene>
<feature type="transmembrane region" description="Helical" evidence="1">
    <location>
        <begin position="12"/>
        <end position="33"/>
    </location>
</feature>
<evidence type="ECO:0000313" key="2">
    <source>
        <dbReference type="EMBL" id="KAL2070970.1"/>
    </source>
</evidence>
<feature type="transmembrane region" description="Helical" evidence="1">
    <location>
        <begin position="88"/>
        <end position="106"/>
    </location>
</feature>
<keyword evidence="1" id="KW-0812">Transmembrane</keyword>
<accession>A0ABR4CLZ2</accession>
<keyword evidence="1" id="KW-1133">Transmembrane helix</keyword>
<protein>
    <recommendedName>
        <fullName evidence="4">Transmembrane protein</fullName>
    </recommendedName>
</protein>
<dbReference type="EMBL" id="JAZHXI010000006">
    <property type="protein sequence ID" value="KAL2070970.1"/>
    <property type="molecule type" value="Genomic_DNA"/>
</dbReference>
<reference evidence="2 3" key="1">
    <citation type="journal article" date="2024" name="Commun. Biol.">
        <title>Comparative genomic analysis of thermophilic fungi reveals convergent evolutionary adaptations and gene losses.</title>
        <authorList>
            <person name="Steindorff A.S."/>
            <person name="Aguilar-Pontes M.V."/>
            <person name="Robinson A.J."/>
            <person name="Andreopoulos B."/>
            <person name="LaButti K."/>
            <person name="Kuo A."/>
            <person name="Mondo S."/>
            <person name="Riley R."/>
            <person name="Otillar R."/>
            <person name="Haridas S."/>
            <person name="Lipzen A."/>
            <person name="Grimwood J."/>
            <person name="Schmutz J."/>
            <person name="Clum A."/>
            <person name="Reid I.D."/>
            <person name="Moisan M.C."/>
            <person name="Butler G."/>
            <person name="Nguyen T.T.M."/>
            <person name="Dewar K."/>
            <person name="Conant G."/>
            <person name="Drula E."/>
            <person name="Henrissat B."/>
            <person name="Hansel C."/>
            <person name="Singer S."/>
            <person name="Hutchinson M.I."/>
            <person name="de Vries R.P."/>
            <person name="Natvig D.O."/>
            <person name="Powell A.J."/>
            <person name="Tsang A."/>
            <person name="Grigoriev I.V."/>
        </authorList>
    </citation>
    <scope>NUCLEOTIDE SEQUENCE [LARGE SCALE GENOMIC DNA]</scope>
    <source>
        <strain evidence="2 3">CBS 494.80</strain>
    </source>
</reference>
<comment type="caution">
    <text evidence="2">The sequence shown here is derived from an EMBL/GenBank/DDBJ whole genome shotgun (WGS) entry which is preliminary data.</text>
</comment>
<keyword evidence="3" id="KW-1185">Reference proteome</keyword>
<evidence type="ECO:0008006" key="4">
    <source>
        <dbReference type="Google" id="ProtNLM"/>
    </source>
</evidence>
<keyword evidence="1" id="KW-0472">Membrane</keyword>
<name>A0ABR4CLZ2_9HELO</name>
<evidence type="ECO:0000313" key="3">
    <source>
        <dbReference type="Proteomes" id="UP001595075"/>
    </source>
</evidence>
<sequence>MPVNRVDLSCGLLRSDLWALITFTSGLSVGLWLSRPWLFDTDICIHGAFGKFICDLFRSVGSLTIPKFEMIPLLPSSYGVWFMERIDLHVGLATVGSFTLSGRLAWGRKKFFVFRWLVDGRFVMR</sequence>